<accession>A0A914Q608</accession>
<dbReference type="GO" id="GO:0005681">
    <property type="term" value="C:spliceosomal complex"/>
    <property type="evidence" value="ECO:0007669"/>
    <property type="project" value="TreeGrafter"/>
</dbReference>
<feature type="compositionally biased region" description="Basic and acidic residues" evidence="1">
    <location>
        <begin position="342"/>
        <end position="381"/>
    </location>
</feature>
<dbReference type="WBParaSite" id="PDA_v2.g26376.t1">
    <property type="protein sequence ID" value="PDA_v2.g26376.t1"/>
    <property type="gene ID" value="PDA_v2.g26376"/>
</dbReference>
<feature type="compositionally biased region" description="Basic and acidic residues" evidence="1">
    <location>
        <begin position="390"/>
        <end position="399"/>
    </location>
</feature>
<proteinExistence type="predicted"/>
<dbReference type="GO" id="GO:0045292">
    <property type="term" value="P:mRNA cis splicing, via spliceosome"/>
    <property type="evidence" value="ECO:0007669"/>
    <property type="project" value="TreeGrafter"/>
</dbReference>
<reference evidence="3" key="1">
    <citation type="submission" date="2022-11" db="UniProtKB">
        <authorList>
            <consortium name="WormBaseParasite"/>
        </authorList>
    </citation>
    <scope>IDENTIFICATION</scope>
</reference>
<feature type="compositionally biased region" description="Basic and acidic residues" evidence="1">
    <location>
        <begin position="265"/>
        <end position="297"/>
    </location>
</feature>
<evidence type="ECO:0000313" key="2">
    <source>
        <dbReference type="Proteomes" id="UP000887578"/>
    </source>
</evidence>
<evidence type="ECO:0000313" key="3">
    <source>
        <dbReference type="WBParaSite" id="PDA_v2.g26376.t1"/>
    </source>
</evidence>
<dbReference type="AlphaFoldDB" id="A0A914Q608"/>
<dbReference type="GO" id="GO:0005737">
    <property type="term" value="C:cytoplasm"/>
    <property type="evidence" value="ECO:0007669"/>
    <property type="project" value="TreeGrafter"/>
</dbReference>
<dbReference type="PANTHER" id="PTHR21737">
    <property type="entry name" value="POLYGLUTAMINE BINDING PROTEIN 1/MARVEL MEMBRANE-ASSOCIATING DOMAIN CONTAINING 3"/>
    <property type="match status" value="1"/>
</dbReference>
<feature type="compositionally biased region" description="Basic and acidic residues" evidence="1">
    <location>
        <begin position="307"/>
        <end position="331"/>
    </location>
</feature>
<sequence>MATSDEFVVFKEKKQNFVNDNSQTNDQNQYSNLNLNQSYKYPITIPVQTCSKSFADKNCEGITATAKLPDSKVSDYCKESKKLLLLKKSSEWLNLKNNAEAESDKKWKKDFNSTTQNKNTLSLEITAYEKSVEVPAFDPFGDKNNEDLRISGSIRNEKEIFASKFVIQNPFEFPRQQSNTVPPPETSKFRVTQTLLNPNEALNNGQKGINLEQQHHPNATQSVRQQPHHVSPRMPSLRHVPNLNKNHRNMGRDSDYRSSRRSHSRDRDADRYKSSRDKDYERKDRERSRDKHYEKDRSSRKRSRSRSPKDIKPSSSKDRRKKDIPIQERRRQMSMSSTSSEEEQKDREFDEKLEILRKEKAEKRRLQKQKMKETETPEEKRIRRMAKKMRKEEKRKTESLSDVIAYNNLNNPFNDSNLTQPFVWGKKLQKEGKEKLSNKEIEKMHLEKVNKNIREMEELRKNRDIRRMQKEDDEMMARDRERQM</sequence>
<protein>
    <submittedName>
        <fullName evidence="3">Uncharacterized protein</fullName>
    </submittedName>
</protein>
<dbReference type="PANTHER" id="PTHR21737:SF4">
    <property type="entry name" value="SPLICING FACTOR CACTIN"/>
    <property type="match status" value="1"/>
</dbReference>
<dbReference type="Proteomes" id="UP000887578">
    <property type="component" value="Unplaced"/>
</dbReference>
<feature type="region of interest" description="Disordered" evidence="1">
    <location>
        <begin position="460"/>
        <end position="484"/>
    </location>
</feature>
<feature type="region of interest" description="Disordered" evidence="1">
    <location>
        <begin position="219"/>
        <end position="399"/>
    </location>
</feature>
<keyword evidence="2" id="KW-1185">Reference proteome</keyword>
<organism evidence="2 3">
    <name type="scientific">Panagrolaimus davidi</name>
    <dbReference type="NCBI Taxonomy" id="227884"/>
    <lineage>
        <taxon>Eukaryota</taxon>
        <taxon>Metazoa</taxon>
        <taxon>Ecdysozoa</taxon>
        <taxon>Nematoda</taxon>
        <taxon>Chromadorea</taxon>
        <taxon>Rhabditida</taxon>
        <taxon>Tylenchina</taxon>
        <taxon>Panagrolaimomorpha</taxon>
        <taxon>Panagrolaimoidea</taxon>
        <taxon>Panagrolaimidae</taxon>
        <taxon>Panagrolaimus</taxon>
    </lineage>
</organism>
<name>A0A914Q608_9BILA</name>
<evidence type="ECO:0000256" key="1">
    <source>
        <dbReference type="SAM" id="MobiDB-lite"/>
    </source>
</evidence>